<sequence>MAIVDPVVHNLVELRTLRSQNNARISSARAKAAVSAAVNRQTQKCSRNGPQAVRTEMHAFASLLRREDSVPHYQAKALPIYLAGSQSLIDDGLCGFVQSRLLSTAPLVPLDAVKKRAPSKWFVSILPRLTWQGSWHLTIE</sequence>
<evidence type="ECO:0000313" key="1">
    <source>
        <dbReference type="EMBL" id="CAK7947343.1"/>
    </source>
</evidence>
<evidence type="ECO:0000313" key="2">
    <source>
        <dbReference type="Proteomes" id="UP001162060"/>
    </source>
</evidence>
<organism evidence="1 2">
    <name type="scientific">Peronospora matthiolae</name>
    <dbReference type="NCBI Taxonomy" id="2874970"/>
    <lineage>
        <taxon>Eukaryota</taxon>
        <taxon>Sar</taxon>
        <taxon>Stramenopiles</taxon>
        <taxon>Oomycota</taxon>
        <taxon>Peronosporomycetes</taxon>
        <taxon>Peronosporales</taxon>
        <taxon>Peronosporaceae</taxon>
        <taxon>Peronospora</taxon>
    </lineage>
</organism>
<accession>A0AAV1VM49</accession>
<dbReference type="EMBL" id="CAKLBY020000378">
    <property type="protein sequence ID" value="CAK7947343.1"/>
    <property type="molecule type" value="Genomic_DNA"/>
</dbReference>
<comment type="caution">
    <text evidence="1">The sequence shown here is derived from an EMBL/GenBank/DDBJ whole genome shotgun (WGS) entry which is preliminary data.</text>
</comment>
<dbReference type="Proteomes" id="UP001162060">
    <property type="component" value="Unassembled WGS sequence"/>
</dbReference>
<gene>
    <name evidence="1" type="ORF">PM001_LOCUS32493</name>
</gene>
<dbReference type="AlphaFoldDB" id="A0AAV1VM49"/>
<protein>
    <submittedName>
        <fullName evidence="1">Uncharacterized protein</fullName>
    </submittedName>
</protein>
<proteinExistence type="predicted"/>
<reference evidence="1" key="1">
    <citation type="submission" date="2024-01" db="EMBL/GenBank/DDBJ databases">
        <authorList>
            <person name="Webb A."/>
        </authorList>
    </citation>
    <scope>NUCLEOTIDE SEQUENCE</scope>
    <source>
        <strain evidence="1">Pm1</strain>
    </source>
</reference>
<name>A0AAV1VM49_9STRA</name>